<evidence type="ECO:0000313" key="1">
    <source>
        <dbReference type="EMBL" id="QHW35627.1"/>
    </source>
</evidence>
<dbReference type="KEGG" id="prz:GZH47_32535"/>
<keyword evidence="1" id="KW-0614">Plasmid</keyword>
<dbReference type="EMBL" id="CP048288">
    <property type="protein sequence ID" value="QHW35627.1"/>
    <property type="molecule type" value="Genomic_DNA"/>
</dbReference>
<keyword evidence="2" id="KW-1185">Reference proteome</keyword>
<protein>
    <submittedName>
        <fullName evidence="1">Uncharacterized protein</fullName>
    </submittedName>
</protein>
<name>A0A6C0PAQ9_9BACL</name>
<gene>
    <name evidence="1" type="ORF">GZH47_32535</name>
</gene>
<geneLocation type="plasmid" evidence="1 2">
    <name>unnamed2</name>
</geneLocation>
<organism evidence="1 2">
    <name type="scientific">Paenibacillus rhizovicinus</name>
    <dbReference type="NCBI Taxonomy" id="2704463"/>
    <lineage>
        <taxon>Bacteria</taxon>
        <taxon>Bacillati</taxon>
        <taxon>Bacillota</taxon>
        <taxon>Bacilli</taxon>
        <taxon>Bacillales</taxon>
        <taxon>Paenibacillaceae</taxon>
        <taxon>Paenibacillus</taxon>
    </lineage>
</organism>
<dbReference type="RefSeq" id="WP_162645760.1">
    <property type="nucleotide sequence ID" value="NZ_CP048288.1"/>
</dbReference>
<proteinExistence type="predicted"/>
<reference evidence="1 2" key="1">
    <citation type="submission" date="2020-02" db="EMBL/GenBank/DDBJ databases">
        <title>Paenibacillus sp. nov., isolated from rhizosphere soil of tomato.</title>
        <authorList>
            <person name="Weon H.-Y."/>
            <person name="Lee S.A."/>
        </authorList>
    </citation>
    <scope>NUCLEOTIDE SEQUENCE [LARGE SCALE GENOMIC DNA]</scope>
    <source>
        <strain evidence="1 2">14171R-81</strain>
        <plasmid evidence="1 2">unnamed2</plasmid>
    </source>
</reference>
<dbReference type="AlphaFoldDB" id="A0A6C0PAQ9"/>
<evidence type="ECO:0000313" key="2">
    <source>
        <dbReference type="Proteomes" id="UP000479114"/>
    </source>
</evidence>
<sequence length="689" mass="79090">MGIRQIQVTRAIEKIVKYYLLEGKYPTLQTITYHFGQWLRGNVPGAPGFKATKLFRRQKSDTDLYNSDIRLIHQDISDAYEATIQQTTRIMSDFTFADTERQKMWNLLAGISKKVDQLLLVSQNGAGYVDANILNFYDMSSVNGQRTTAYINLKDRQVTLRENERNSNKVLLNGSQAKFNSLTANVVHAALETINNAFDDDINSAWWQVVKVDAPTTIQAELIVVFPQEEEINEVVYVAHSVKPVFMQLEYTYDGLTFSPIPGEKDKRKVVDKSVWSFSKITVKGIRFSFEKKDHDDYSGGVYQYYFGAKNITASKKDYVSEGILYTTPIVFDTPNINQVSIKAGHEIPHGTEVDYEVASYDESKDLDTLLWFPISSLDETTPKYAKVVEFSARPTKFVEMAKAEPTLEIKNGMQVFRLIKDDGDGTLPHDFEEMRNQVLMRGINQWRRERTYVKFDGTMPLNGSWKDQYDNRPEAVRIDYLAISNTLSLKRDGGGSTDNFYRFTTCIQSDETRVVPMSLAILKSQENGPKKRMGAFAVYVNQKRLVASNEEVTITLEPGWNEIQVLYHFGNMQMRQDFIETELPNETYLGKFNLALEKRVRADKEPLKLVDAHTLYYNISPNSRDCFAIYEQQVVLNYLPKSCIFQLSYEVEDSEAQNNQVVLRAMLKREENVPHISPKINLIEVRAR</sequence>
<dbReference type="Proteomes" id="UP000479114">
    <property type="component" value="Plasmid unnamed2"/>
</dbReference>
<accession>A0A6C0PAQ9</accession>